<name>A0A382Z0Y6_9ZZZZ</name>
<dbReference type="EMBL" id="UINC01180142">
    <property type="protein sequence ID" value="SVD89187.1"/>
    <property type="molecule type" value="Genomic_DNA"/>
</dbReference>
<evidence type="ECO:0000313" key="1">
    <source>
        <dbReference type="EMBL" id="SVD89187.1"/>
    </source>
</evidence>
<feature type="non-terminal residue" evidence="1">
    <location>
        <position position="24"/>
    </location>
</feature>
<accession>A0A382Z0Y6</accession>
<feature type="non-terminal residue" evidence="1">
    <location>
        <position position="1"/>
    </location>
</feature>
<sequence>TSDPLNPIQVRYQTALRPVILIDF</sequence>
<proteinExistence type="predicted"/>
<dbReference type="AlphaFoldDB" id="A0A382Z0Y6"/>
<protein>
    <submittedName>
        <fullName evidence="1">Uncharacterized protein</fullName>
    </submittedName>
</protein>
<reference evidence="1" key="1">
    <citation type="submission" date="2018-05" db="EMBL/GenBank/DDBJ databases">
        <authorList>
            <person name="Lanie J.A."/>
            <person name="Ng W.-L."/>
            <person name="Kazmierczak K.M."/>
            <person name="Andrzejewski T.M."/>
            <person name="Davidsen T.M."/>
            <person name="Wayne K.J."/>
            <person name="Tettelin H."/>
            <person name="Glass J.I."/>
            <person name="Rusch D."/>
            <person name="Podicherti R."/>
            <person name="Tsui H.-C.T."/>
            <person name="Winkler M.E."/>
        </authorList>
    </citation>
    <scope>NUCLEOTIDE SEQUENCE</scope>
</reference>
<gene>
    <name evidence="1" type="ORF">METZ01_LOCUS442041</name>
</gene>
<organism evidence="1">
    <name type="scientific">marine metagenome</name>
    <dbReference type="NCBI Taxonomy" id="408172"/>
    <lineage>
        <taxon>unclassified sequences</taxon>
        <taxon>metagenomes</taxon>
        <taxon>ecological metagenomes</taxon>
    </lineage>
</organism>